<evidence type="ECO:0000313" key="9">
    <source>
        <dbReference type="EMBL" id="ABM57989.1"/>
    </source>
</evidence>
<dbReference type="InterPro" id="IPR035906">
    <property type="entry name" value="MetI-like_sf"/>
</dbReference>
<sequence length="307" mass="33145">MKVIPFSAQAQAQAQARTPGSAPSSRPERLRRLLRSYPPLVLLCGLWTLAILGVALLAGELAPYAHSQIDLQARLSPPIFMGGSASHWLGTDELGRDVLSRLLASIRISLLVAFISTILSATLGVFLGFLAAHFRGWVEQLILILVDFQASMPFMIIALAVLAFLGNTLPLFIALMGLYGWERATRITRGLTIAANEQGYAAAVADIGASPMRVYLVHVLPNIASTLIVSVTLTFPEVILLESGLSFLGLGVQPPMTSLGNMVGYGREYLQTAPWLLLIPSAVIVLTSFSVSTLGDWLRDRLDPTLR</sequence>
<keyword evidence="6 7" id="KW-0472">Membrane</keyword>
<keyword evidence="10" id="KW-1185">Reference proteome</keyword>
<organism evidence="9 10">
    <name type="scientific">Verminephrobacter eiseniae (strain EF01-2)</name>
    <dbReference type="NCBI Taxonomy" id="391735"/>
    <lineage>
        <taxon>Bacteria</taxon>
        <taxon>Pseudomonadati</taxon>
        <taxon>Pseudomonadota</taxon>
        <taxon>Betaproteobacteria</taxon>
        <taxon>Burkholderiales</taxon>
        <taxon>Comamonadaceae</taxon>
        <taxon>Verminephrobacter</taxon>
    </lineage>
</organism>
<evidence type="ECO:0000313" key="10">
    <source>
        <dbReference type="Proteomes" id="UP000000374"/>
    </source>
</evidence>
<dbReference type="EMBL" id="CP000542">
    <property type="protein sequence ID" value="ABM57989.1"/>
    <property type="molecule type" value="Genomic_DNA"/>
</dbReference>
<dbReference type="Gene3D" id="1.10.3720.10">
    <property type="entry name" value="MetI-like"/>
    <property type="match status" value="1"/>
</dbReference>
<feature type="transmembrane region" description="Helical" evidence="7">
    <location>
        <begin position="275"/>
        <end position="298"/>
    </location>
</feature>
<dbReference type="PANTHER" id="PTHR43386:SF25">
    <property type="entry name" value="PEPTIDE ABC TRANSPORTER PERMEASE PROTEIN"/>
    <property type="match status" value="1"/>
</dbReference>
<evidence type="ECO:0000256" key="5">
    <source>
        <dbReference type="ARBA" id="ARBA00022989"/>
    </source>
</evidence>
<dbReference type="OrthoDB" id="9783218at2"/>
<evidence type="ECO:0000259" key="8">
    <source>
        <dbReference type="PROSITE" id="PS50928"/>
    </source>
</evidence>
<dbReference type="GO" id="GO:0055085">
    <property type="term" value="P:transmembrane transport"/>
    <property type="evidence" value="ECO:0007669"/>
    <property type="project" value="InterPro"/>
</dbReference>
<evidence type="ECO:0000256" key="1">
    <source>
        <dbReference type="ARBA" id="ARBA00004651"/>
    </source>
</evidence>
<protein>
    <submittedName>
        <fullName evidence="9">Binding-protein-dependent transport systems inner membrane component</fullName>
    </submittedName>
</protein>
<comment type="subcellular location">
    <subcellularLocation>
        <location evidence="1 7">Cell membrane</location>
        <topology evidence="1 7">Multi-pass membrane protein</topology>
    </subcellularLocation>
</comment>
<dbReference type="AlphaFoldDB" id="A1WK32"/>
<keyword evidence="5 7" id="KW-1133">Transmembrane helix</keyword>
<dbReference type="HOGENOM" id="CLU_028518_1_1_4"/>
<feature type="transmembrane region" description="Helical" evidence="7">
    <location>
        <begin position="154"/>
        <end position="179"/>
    </location>
</feature>
<evidence type="ECO:0000256" key="7">
    <source>
        <dbReference type="RuleBase" id="RU363032"/>
    </source>
</evidence>
<dbReference type="GO" id="GO:0005886">
    <property type="term" value="C:plasma membrane"/>
    <property type="evidence" value="ECO:0007669"/>
    <property type="project" value="UniProtKB-SubCell"/>
</dbReference>
<dbReference type="RefSeq" id="WP_011809993.1">
    <property type="nucleotide sequence ID" value="NC_008786.1"/>
</dbReference>
<feature type="transmembrane region" description="Helical" evidence="7">
    <location>
        <begin position="110"/>
        <end position="134"/>
    </location>
</feature>
<keyword evidence="4 7" id="KW-0812">Transmembrane</keyword>
<dbReference type="Proteomes" id="UP000000374">
    <property type="component" value="Chromosome"/>
</dbReference>
<dbReference type="InterPro" id="IPR050366">
    <property type="entry name" value="BP-dependent_transpt_permease"/>
</dbReference>
<dbReference type="KEGG" id="vei:Veis_2241"/>
<evidence type="ECO:0000256" key="3">
    <source>
        <dbReference type="ARBA" id="ARBA00022475"/>
    </source>
</evidence>
<feature type="transmembrane region" description="Helical" evidence="7">
    <location>
        <begin position="40"/>
        <end position="59"/>
    </location>
</feature>
<dbReference type="PROSITE" id="PS50928">
    <property type="entry name" value="ABC_TM1"/>
    <property type="match status" value="1"/>
</dbReference>
<dbReference type="CDD" id="cd06261">
    <property type="entry name" value="TM_PBP2"/>
    <property type="match status" value="1"/>
</dbReference>
<name>A1WK32_VEREI</name>
<comment type="similarity">
    <text evidence="7">Belongs to the binding-protein-dependent transport system permease family.</text>
</comment>
<keyword evidence="3" id="KW-1003">Cell membrane</keyword>
<gene>
    <name evidence="9" type="ordered locus">Veis_2241</name>
</gene>
<feature type="domain" description="ABC transmembrane type-1" evidence="8">
    <location>
        <begin position="106"/>
        <end position="295"/>
    </location>
</feature>
<dbReference type="PANTHER" id="PTHR43386">
    <property type="entry name" value="OLIGOPEPTIDE TRANSPORT SYSTEM PERMEASE PROTEIN APPC"/>
    <property type="match status" value="1"/>
</dbReference>
<proteinExistence type="inferred from homology"/>
<dbReference type="Pfam" id="PF00528">
    <property type="entry name" value="BPD_transp_1"/>
    <property type="match status" value="1"/>
</dbReference>
<evidence type="ECO:0000256" key="6">
    <source>
        <dbReference type="ARBA" id="ARBA00023136"/>
    </source>
</evidence>
<dbReference type="InterPro" id="IPR000515">
    <property type="entry name" value="MetI-like"/>
</dbReference>
<accession>A1WK32</accession>
<dbReference type="SUPFAM" id="SSF161098">
    <property type="entry name" value="MetI-like"/>
    <property type="match status" value="1"/>
</dbReference>
<evidence type="ECO:0000256" key="2">
    <source>
        <dbReference type="ARBA" id="ARBA00022448"/>
    </source>
</evidence>
<keyword evidence="2 7" id="KW-0813">Transport</keyword>
<dbReference type="eggNOG" id="COG1173">
    <property type="taxonomic scope" value="Bacteria"/>
</dbReference>
<evidence type="ECO:0000256" key="4">
    <source>
        <dbReference type="ARBA" id="ARBA00022692"/>
    </source>
</evidence>
<dbReference type="GeneID" id="76460800"/>
<dbReference type="STRING" id="391735.Veis_2241"/>
<feature type="transmembrane region" description="Helical" evidence="7">
    <location>
        <begin position="215"/>
        <end position="235"/>
    </location>
</feature>
<reference evidence="10" key="1">
    <citation type="submission" date="2006-12" db="EMBL/GenBank/DDBJ databases">
        <title>Complete sequence of chromosome 1 of Verminephrobacter eiseniae EF01-2.</title>
        <authorList>
            <person name="Copeland A."/>
            <person name="Lucas S."/>
            <person name="Lapidus A."/>
            <person name="Barry K."/>
            <person name="Detter J.C."/>
            <person name="Glavina del Rio T."/>
            <person name="Dalin E."/>
            <person name="Tice H."/>
            <person name="Pitluck S."/>
            <person name="Chertkov O."/>
            <person name="Brettin T."/>
            <person name="Bruce D."/>
            <person name="Han C."/>
            <person name="Tapia R."/>
            <person name="Gilna P."/>
            <person name="Schmutz J."/>
            <person name="Larimer F."/>
            <person name="Land M."/>
            <person name="Hauser L."/>
            <person name="Kyrpides N."/>
            <person name="Kim E."/>
            <person name="Stahl D."/>
            <person name="Richardson P."/>
        </authorList>
    </citation>
    <scope>NUCLEOTIDE SEQUENCE [LARGE SCALE GENOMIC DNA]</scope>
    <source>
        <strain evidence="10">EF01-2</strain>
    </source>
</reference>